<dbReference type="GO" id="GO:0046872">
    <property type="term" value="F:metal ion binding"/>
    <property type="evidence" value="ECO:0007669"/>
    <property type="project" value="UniProtKB-KW"/>
</dbReference>
<evidence type="ECO:0000256" key="18">
    <source>
        <dbReference type="ARBA" id="ARBA00023316"/>
    </source>
</evidence>
<keyword evidence="11" id="KW-0378">Hydrolase</keyword>
<evidence type="ECO:0000256" key="12">
    <source>
        <dbReference type="ARBA" id="ARBA00023024"/>
    </source>
</evidence>
<dbReference type="InterPro" id="IPR002509">
    <property type="entry name" value="NODB_dom"/>
</dbReference>
<keyword evidence="19" id="KW-0624">Polysaccharide degradation</keyword>
<keyword evidence="13" id="KW-0472">Membrane</keyword>
<evidence type="ECO:0000256" key="21">
    <source>
        <dbReference type="ARBA" id="ARBA00048494"/>
    </source>
</evidence>
<evidence type="ECO:0000256" key="2">
    <source>
        <dbReference type="ARBA" id="ARBA00004191"/>
    </source>
</evidence>
<evidence type="ECO:0000256" key="15">
    <source>
        <dbReference type="ARBA" id="ARBA00023277"/>
    </source>
</evidence>
<accession>A0A163M7X8</accession>
<evidence type="ECO:0000313" key="23">
    <source>
        <dbReference type="EMBL" id="SAM02179.1"/>
    </source>
</evidence>
<evidence type="ECO:0000256" key="11">
    <source>
        <dbReference type="ARBA" id="ARBA00022801"/>
    </source>
</evidence>
<evidence type="ECO:0000256" key="19">
    <source>
        <dbReference type="ARBA" id="ARBA00023326"/>
    </source>
</evidence>
<gene>
    <name evidence="23" type="primary">ABSGL_07942.1 scaffold 9181</name>
</gene>
<dbReference type="GO" id="GO:0000272">
    <property type="term" value="P:polysaccharide catabolic process"/>
    <property type="evidence" value="ECO:0007669"/>
    <property type="project" value="UniProtKB-KW"/>
</dbReference>
<keyword evidence="15" id="KW-0119">Carbohydrate metabolism</keyword>
<dbReference type="EC" id="3.5.1.41" evidence="20"/>
<dbReference type="FunFam" id="3.20.20.370:FF:000004">
    <property type="entry name" value="Related to Chitin deacetylase"/>
    <property type="match status" value="1"/>
</dbReference>
<protein>
    <recommendedName>
        <fullName evidence="20">chitin deacetylase</fullName>
        <ecNumber evidence="20">3.5.1.41</ecNumber>
    </recommendedName>
</protein>
<keyword evidence="12" id="KW-0146">Chitin degradation</keyword>
<comment type="cofactor">
    <cofactor evidence="1">
        <name>Co(2+)</name>
        <dbReference type="ChEBI" id="CHEBI:48828"/>
    </cofactor>
</comment>
<evidence type="ECO:0000256" key="7">
    <source>
        <dbReference type="ARBA" id="ARBA00022525"/>
    </source>
</evidence>
<keyword evidence="5" id="KW-1003">Cell membrane</keyword>
<evidence type="ECO:0000256" key="6">
    <source>
        <dbReference type="ARBA" id="ARBA00022512"/>
    </source>
</evidence>
<dbReference type="GO" id="GO:0071555">
    <property type="term" value="P:cell wall organization"/>
    <property type="evidence" value="ECO:0007669"/>
    <property type="project" value="UniProtKB-KW"/>
</dbReference>
<dbReference type="GO" id="GO:0009272">
    <property type="term" value="P:fungal-type cell wall biogenesis"/>
    <property type="evidence" value="ECO:0007669"/>
    <property type="project" value="UniProtKB-ARBA"/>
</dbReference>
<dbReference type="GO" id="GO:0005886">
    <property type="term" value="C:plasma membrane"/>
    <property type="evidence" value="ECO:0007669"/>
    <property type="project" value="UniProtKB-SubCell"/>
</dbReference>
<comment type="similarity">
    <text evidence="4">Belongs to the polysaccharide deacetylase family.</text>
</comment>
<reference evidence="23" key="1">
    <citation type="submission" date="2016-04" db="EMBL/GenBank/DDBJ databases">
        <authorList>
            <person name="Evans L.H."/>
            <person name="Alamgir A."/>
            <person name="Owens N."/>
            <person name="Weber N.D."/>
            <person name="Virtaneva K."/>
            <person name="Barbian K."/>
            <person name="Babar A."/>
            <person name="Rosenke K."/>
        </authorList>
    </citation>
    <scope>NUCLEOTIDE SEQUENCE [LARGE SCALE GENOMIC DNA]</scope>
    <source>
        <strain evidence="23">CBS 101.48</strain>
    </source>
</reference>
<dbReference type="PANTHER" id="PTHR10587:SF98">
    <property type="entry name" value="CHITIN DEACETYLASE"/>
    <property type="match status" value="1"/>
</dbReference>
<comment type="subcellular location">
    <subcellularLocation>
        <location evidence="3">Cell membrane</location>
        <topology evidence="3">Lipid-anchor</topology>
        <topology evidence="3">GPI-anchor</topology>
    </subcellularLocation>
    <subcellularLocation>
        <location evidence="2">Secreted</location>
        <location evidence="2">Cell wall</location>
    </subcellularLocation>
</comment>
<evidence type="ECO:0000256" key="10">
    <source>
        <dbReference type="ARBA" id="ARBA00022729"/>
    </source>
</evidence>
<evidence type="ECO:0000256" key="8">
    <source>
        <dbReference type="ARBA" id="ARBA00022622"/>
    </source>
</evidence>
<evidence type="ECO:0000256" key="13">
    <source>
        <dbReference type="ARBA" id="ARBA00023136"/>
    </source>
</evidence>
<evidence type="ECO:0000256" key="14">
    <source>
        <dbReference type="ARBA" id="ARBA00023180"/>
    </source>
</evidence>
<dbReference type="GO" id="GO:0004099">
    <property type="term" value="F:chitin deacetylase activity"/>
    <property type="evidence" value="ECO:0007669"/>
    <property type="project" value="UniProtKB-EC"/>
</dbReference>
<sequence>MYIKSIAASIAVAQTMVSAATSSQDYWKSFISGTDPLNITLPNLKQVDSYDPVTECTYYETPAQFHYDETKWPTMWETATSNGMDKTAEFTALYNSIKWSSMPNIPVRKATSDGGLDFTGYDQDKDQDCWWSASTCTKPKHPDINEDIYQCPEPDTWGLTYDDGPNCSHNAFYDYLEQQKLKASMFYIGSNVVNWPYGAMRGIKDGHHLADHTWSHQLMTTLTNKEVLAELYYTQKAIKLVTGVTPLYWRPAFGDVDDRVRWIATQLNLTTILWNLDTDDWAAGNSEPVTTVQQNYDDFIAMGSNGTFKQNGNIVLTHEIDNMTMSLAIKNLPQITKSYKNVMDVATCMNITYPYQEKTIKFPSFADFVSGKKDTTAGSNSTASAAGSSSGVASSKSSAASGSAAGAASGSAASGSAVSAEQSTAATSAGFKPVPSFAVAAVLTFMAALL</sequence>
<dbReference type="Gene3D" id="3.20.20.370">
    <property type="entry name" value="Glycoside hydrolase/deacetylase"/>
    <property type="match status" value="1"/>
</dbReference>
<keyword evidence="9" id="KW-0479">Metal-binding</keyword>
<dbReference type="GO" id="GO:0006032">
    <property type="term" value="P:chitin catabolic process"/>
    <property type="evidence" value="ECO:0007669"/>
    <property type="project" value="UniProtKB-KW"/>
</dbReference>
<keyword evidence="14" id="KW-0325">Glycoprotein</keyword>
<keyword evidence="18" id="KW-0961">Cell wall biogenesis/degradation</keyword>
<keyword evidence="6" id="KW-0134">Cell wall</keyword>
<dbReference type="InterPro" id="IPR011330">
    <property type="entry name" value="Glyco_hydro/deAcase_b/a-brl"/>
</dbReference>
<proteinExistence type="inferred from homology"/>
<dbReference type="InterPro" id="IPR050248">
    <property type="entry name" value="Polysacc_deacetylase_ArnD"/>
</dbReference>
<dbReference type="PANTHER" id="PTHR10587">
    <property type="entry name" value="GLYCOSYL TRANSFERASE-RELATED"/>
    <property type="match status" value="1"/>
</dbReference>
<keyword evidence="24" id="KW-1185">Reference proteome</keyword>
<evidence type="ECO:0000256" key="5">
    <source>
        <dbReference type="ARBA" id="ARBA00022475"/>
    </source>
</evidence>
<comment type="catalytic activity">
    <reaction evidence="21">
        <text>[(1-&gt;4)-N-acetyl-beta-D-glucosaminyl](n) + n H2O = chitosan + n acetate</text>
        <dbReference type="Rhea" id="RHEA:10464"/>
        <dbReference type="Rhea" id="RHEA-COMP:9593"/>
        <dbReference type="Rhea" id="RHEA-COMP:9597"/>
        <dbReference type="ChEBI" id="CHEBI:15377"/>
        <dbReference type="ChEBI" id="CHEBI:17029"/>
        <dbReference type="ChEBI" id="CHEBI:30089"/>
        <dbReference type="ChEBI" id="CHEBI:57704"/>
        <dbReference type="EC" id="3.5.1.41"/>
    </reaction>
    <physiologicalReaction direction="left-to-right" evidence="21">
        <dbReference type="Rhea" id="RHEA:10465"/>
    </physiologicalReaction>
</comment>
<dbReference type="InParanoid" id="A0A163M7X8"/>
<evidence type="ECO:0000256" key="1">
    <source>
        <dbReference type="ARBA" id="ARBA00001941"/>
    </source>
</evidence>
<dbReference type="PROSITE" id="PS51677">
    <property type="entry name" value="NODB"/>
    <property type="match status" value="1"/>
</dbReference>
<organism evidence="23">
    <name type="scientific">Absidia glauca</name>
    <name type="common">Pin mould</name>
    <dbReference type="NCBI Taxonomy" id="4829"/>
    <lineage>
        <taxon>Eukaryota</taxon>
        <taxon>Fungi</taxon>
        <taxon>Fungi incertae sedis</taxon>
        <taxon>Mucoromycota</taxon>
        <taxon>Mucoromycotina</taxon>
        <taxon>Mucoromycetes</taxon>
        <taxon>Mucorales</taxon>
        <taxon>Cunninghamellaceae</taxon>
        <taxon>Absidia</taxon>
    </lineage>
</organism>
<keyword evidence="8" id="KW-0336">GPI-anchor</keyword>
<evidence type="ECO:0000256" key="9">
    <source>
        <dbReference type="ARBA" id="ARBA00022723"/>
    </source>
</evidence>
<dbReference type="EMBL" id="LT553674">
    <property type="protein sequence ID" value="SAM02179.1"/>
    <property type="molecule type" value="Genomic_DNA"/>
</dbReference>
<dbReference type="SUPFAM" id="SSF88713">
    <property type="entry name" value="Glycoside hydrolase/deacetylase"/>
    <property type="match status" value="1"/>
</dbReference>
<keyword evidence="17" id="KW-0449">Lipoprotein</keyword>
<evidence type="ECO:0000256" key="17">
    <source>
        <dbReference type="ARBA" id="ARBA00023288"/>
    </source>
</evidence>
<dbReference type="OrthoDB" id="407355at2759"/>
<evidence type="ECO:0000313" key="24">
    <source>
        <dbReference type="Proteomes" id="UP000078561"/>
    </source>
</evidence>
<dbReference type="Proteomes" id="UP000078561">
    <property type="component" value="Unassembled WGS sequence"/>
</dbReference>
<evidence type="ECO:0000256" key="3">
    <source>
        <dbReference type="ARBA" id="ARBA00004609"/>
    </source>
</evidence>
<evidence type="ECO:0000256" key="16">
    <source>
        <dbReference type="ARBA" id="ARBA00023285"/>
    </source>
</evidence>
<dbReference type="Pfam" id="PF01522">
    <property type="entry name" value="Polysacc_deac_1"/>
    <property type="match status" value="1"/>
</dbReference>
<dbReference type="STRING" id="4829.A0A163M7X8"/>
<keyword evidence="7" id="KW-0964">Secreted</keyword>
<evidence type="ECO:0000256" key="4">
    <source>
        <dbReference type="ARBA" id="ARBA00010973"/>
    </source>
</evidence>
<feature type="domain" description="NodB homology" evidence="22">
    <location>
        <begin position="155"/>
        <end position="348"/>
    </location>
</feature>
<evidence type="ECO:0000256" key="20">
    <source>
        <dbReference type="ARBA" id="ARBA00024056"/>
    </source>
</evidence>
<name>A0A163M7X8_ABSGL</name>
<evidence type="ECO:0000259" key="22">
    <source>
        <dbReference type="PROSITE" id="PS51677"/>
    </source>
</evidence>
<dbReference type="CDD" id="cd10952">
    <property type="entry name" value="CE4_MrCDA_like"/>
    <property type="match status" value="1"/>
</dbReference>
<dbReference type="GO" id="GO:0098552">
    <property type="term" value="C:side of membrane"/>
    <property type="evidence" value="ECO:0007669"/>
    <property type="project" value="UniProtKB-KW"/>
</dbReference>
<keyword evidence="16" id="KW-0170">Cobalt</keyword>
<keyword evidence="10" id="KW-0732">Signal</keyword>
<dbReference type="AlphaFoldDB" id="A0A163M7X8"/>